<comment type="caution">
    <text evidence="1">The sequence shown here is derived from an EMBL/GenBank/DDBJ whole genome shotgun (WGS) entry which is preliminary data.</text>
</comment>
<proteinExistence type="predicted"/>
<reference evidence="1" key="1">
    <citation type="submission" date="2022-10" db="EMBL/GenBank/DDBJ databases">
        <title>Complete Genome of Trichothecium roseum strain YXFP-22015, a Plant Pathogen Isolated from Citrus.</title>
        <authorList>
            <person name="Wang Y."/>
            <person name="Zhu L."/>
        </authorList>
    </citation>
    <scope>NUCLEOTIDE SEQUENCE</scope>
    <source>
        <strain evidence="1">YXFP-22015</strain>
    </source>
</reference>
<dbReference type="EMBL" id="CM047940">
    <property type="protein sequence ID" value="KAI9904834.1"/>
    <property type="molecule type" value="Genomic_DNA"/>
</dbReference>
<organism evidence="1 2">
    <name type="scientific">Trichothecium roseum</name>
    <dbReference type="NCBI Taxonomy" id="47278"/>
    <lineage>
        <taxon>Eukaryota</taxon>
        <taxon>Fungi</taxon>
        <taxon>Dikarya</taxon>
        <taxon>Ascomycota</taxon>
        <taxon>Pezizomycotina</taxon>
        <taxon>Sordariomycetes</taxon>
        <taxon>Hypocreomycetidae</taxon>
        <taxon>Hypocreales</taxon>
        <taxon>Hypocreales incertae sedis</taxon>
        <taxon>Trichothecium</taxon>
    </lineage>
</organism>
<name>A0ACC0VEW1_9HYPO</name>
<evidence type="ECO:0000313" key="2">
    <source>
        <dbReference type="Proteomes" id="UP001163324"/>
    </source>
</evidence>
<evidence type="ECO:0000313" key="1">
    <source>
        <dbReference type="EMBL" id="KAI9904834.1"/>
    </source>
</evidence>
<sequence>MLNRHVSLSHDKSSRDQDGDLLMVTPVPKLTSSTIGLTLNETGATTDSTAGFTQAAVTTNFANDHIDDSSQKCAQEAYFQHFHPTWPLLHQATFQNTPQPPELVEAVLVAGLFFLSTPETLEAVRLKHSKLLADLRHLLLNRTENECQKEPNQAELPYLQAILIPLILTTYAGTGAFLPAVANSRHLFEAYRLVGVYDQSKIDAASPEAIVREQYQRLALFHFKMQLHLNSEAMHYFPRSKLPEYMSPQMLDIRVPCSKYAWDAKDCFATTLNKPAPYKISDLFTGSPKKQTPESLSDVIACDFTAGMALGCFYTRGSDESYHSLLLRIRPFLSRETRGFSMWDTA</sequence>
<accession>A0ACC0VEW1</accession>
<dbReference type="Proteomes" id="UP001163324">
    <property type="component" value="Chromosome 1"/>
</dbReference>
<keyword evidence="2" id="KW-1185">Reference proteome</keyword>
<protein>
    <submittedName>
        <fullName evidence="1">Uncharacterized protein</fullName>
    </submittedName>
</protein>
<gene>
    <name evidence="1" type="ORF">N3K66_001363</name>
</gene>